<evidence type="ECO:0000313" key="2">
    <source>
        <dbReference type="Proteomes" id="UP001156670"/>
    </source>
</evidence>
<organism evidence="1 2">
    <name type="scientific">Dyella acidisoli</name>
    <dbReference type="NCBI Taxonomy" id="1867834"/>
    <lineage>
        <taxon>Bacteria</taxon>
        <taxon>Pseudomonadati</taxon>
        <taxon>Pseudomonadota</taxon>
        <taxon>Gammaproteobacteria</taxon>
        <taxon>Lysobacterales</taxon>
        <taxon>Rhodanobacteraceae</taxon>
        <taxon>Dyella</taxon>
    </lineage>
</organism>
<protein>
    <submittedName>
        <fullName evidence="1">Uncharacterized protein</fullName>
    </submittedName>
</protein>
<proteinExistence type="predicted"/>
<accession>A0ABQ5XRT9</accession>
<comment type="caution">
    <text evidence="1">The sequence shown here is derived from an EMBL/GenBank/DDBJ whole genome shotgun (WGS) entry which is preliminary data.</text>
</comment>
<gene>
    <name evidence="1" type="ORF">GCM10007901_34170</name>
</gene>
<evidence type="ECO:0000313" key="1">
    <source>
        <dbReference type="EMBL" id="GLQ94465.1"/>
    </source>
</evidence>
<name>A0ABQ5XRT9_9GAMM</name>
<reference evidence="2" key="1">
    <citation type="journal article" date="2019" name="Int. J. Syst. Evol. Microbiol.">
        <title>The Global Catalogue of Microorganisms (GCM) 10K type strain sequencing project: providing services to taxonomists for standard genome sequencing and annotation.</title>
        <authorList>
            <consortium name="The Broad Institute Genomics Platform"/>
            <consortium name="The Broad Institute Genome Sequencing Center for Infectious Disease"/>
            <person name="Wu L."/>
            <person name="Ma J."/>
        </authorList>
    </citation>
    <scope>NUCLEOTIDE SEQUENCE [LARGE SCALE GENOMIC DNA]</scope>
    <source>
        <strain evidence="2">NBRC 111980</strain>
    </source>
</reference>
<dbReference type="Proteomes" id="UP001156670">
    <property type="component" value="Unassembled WGS sequence"/>
</dbReference>
<keyword evidence="2" id="KW-1185">Reference proteome</keyword>
<sequence length="256" mass="29141">MASSELEDEDAEQADSASLLRLSLQFDPYSPNAVEDYEILRSEIARFDINGLLTKELRKSRVHGPTTRKIIQAIKFLPSLQKRDAVLSMLRSLDSLAPVFGAVMLAIREAFSDLDDQTKEEVGLVLGGLIKSDSHLSKIDLNIAYALRVIALRRSDELEAILAQLYRSSTSEVIRRDILLIMAKWLASYWISDRKSYFHSMGVWERRAFIVSHYLLGDEGRHWRNHVKDELTPFELVVRDWASQNVAGRSIAELPL</sequence>
<dbReference type="EMBL" id="BSOB01000046">
    <property type="protein sequence ID" value="GLQ94465.1"/>
    <property type="molecule type" value="Genomic_DNA"/>
</dbReference>